<dbReference type="CDD" id="cd06588">
    <property type="entry name" value="PhnB_like"/>
    <property type="match status" value="1"/>
</dbReference>
<proteinExistence type="predicted"/>
<feature type="domain" description="Glyoxalase/fosfomycin resistance/dioxygenase" evidence="1">
    <location>
        <begin position="11"/>
        <end position="125"/>
    </location>
</feature>
<evidence type="ECO:0000313" key="2">
    <source>
        <dbReference type="EMBL" id="KAA9135730.1"/>
    </source>
</evidence>
<keyword evidence="3" id="KW-1185">Reference proteome</keyword>
<dbReference type="Proteomes" id="UP000326838">
    <property type="component" value="Unassembled WGS sequence"/>
</dbReference>
<dbReference type="PANTHER" id="PTHR33990:SF1">
    <property type="entry name" value="PROTEIN YJDN"/>
    <property type="match status" value="1"/>
</dbReference>
<gene>
    <name evidence="2" type="ORF">F6B40_00585</name>
</gene>
<reference evidence="3" key="1">
    <citation type="submission" date="2019-09" db="EMBL/GenBank/DDBJ databases">
        <title>Mumia zhuanghuii sp. nov. isolated from the intestinal contents of plateau pika (Ochotona curzoniae) in the Qinghai-Tibet plateau of China.</title>
        <authorList>
            <person name="Tian Z."/>
        </authorList>
    </citation>
    <scope>NUCLEOTIDE SEQUENCE [LARGE SCALE GENOMIC DNA]</scope>
    <source>
        <strain evidence="3">L-033</strain>
    </source>
</reference>
<protein>
    <submittedName>
        <fullName evidence="2">VOC family protein</fullName>
    </submittedName>
</protein>
<evidence type="ECO:0000259" key="1">
    <source>
        <dbReference type="Pfam" id="PF00903"/>
    </source>
</evidence>
<name>A0A5N0TKU9_9MICO</name>
<organism evidence="2 3">
    <name type="scientific">Microbacterium caowuchunii</name>
    <dbReference type="NCBI Taxonomy" id="2614638"/>
    <lineage>
        <taxon>Bacteria</taxon>
        <taxon>Bacillati</taxon>
        <taxon>Actinomycetota</taxon>
        <taxon>Actinomycetes</taxon>
        <taxon>Micrococcales</taxon>
        <taxon>Microbacteriaceae</taxon>
        <taxon>Microbacterium</taxon>
    </lineage>
</organism>
<dbReference type="InterPro" id="IPR004360">
    <property type="entry name" value="Glyas_Fos-R_dOase_dom"/>
</dbReference>
<dbReference type="InterPro" id="IPR028973">
    <property type="entry name" value="PhnB-like"/>
</dbReference>
<dbReference type="PANTHER" id="PTHR33990">
    <property type="entry name" value="PROTEIN YJDN-RELATED"/>
    <property type="match status" value="1"/>
</dbReference>
<dbReference type="AlphaFoldDB" id="A0A5N0TKU9"/>
<dbReference type="InterPro" id="IPR029068">
    <property type="entry name" value="Glyas_Bleomycin-R_OHBP_Dase"/>
</dbReference>
<evidence type="ECO:0000313" key="3">
    <source>
        <dbReference type="Proteomes" id="UP000326838"/>
    </source>
</evidence>
<dbReference type="Gene3D" id="3.10.180.10">
    <property type="entry name" value="2,3-Dihydroxybiphenyl 1,2-Dioxygenase, domain 1"/>
    <property type="match status" value="1"/>
</dbReference>
<comment type="caution">
    <text evidence="2">The sequence shown here is derived from an EMBL/GenBank/DDBJ whole genome shotgun (WGS) entry which is preliminary data.</text>
</comment>
<dbReference type="EMBL" id="VYUY01000003">
    <property type="protein sequence ID" value="KAA9135730.1"/>
    <property type="molecule type" value="Genomic_DNA"/>
</dbReference>
<dbReference type="Pfam" id="PF00903">
    <property type="entry name" value="Glyoxalase"/>
    <property type="match status" value="1"/>
</dbReference>
<sequence>MSAPVPYLHFDGKASDALRFYQSVFGGELVLHTRAEFGQGDASATAIAHGILSGPVDLFGADTRGDERPVRAEGLTLSLLGFAAPSVLREWFSALSVGGDVLDPLQERPWGDWDGTVRDRFGLTWLIGYGGESGA</sequence>
<dbReference type="SUPFAM" id="SSF54593">
    <property type="entry name" value="Glyoxalase/Bleomycin resistance protein/Dihydroxybiphenyl dioxygenase"/>
    <property type="match status" value="1"/>
</dbReference>
<dbReference type="RefSeq" id="WP_150891584.1">
    <property type="nucleotide sequence ID" value="NZ_VYUY01000003.1"/>
</dbReference>
<accession>A0A5N0TKU9</accession>